<keyword evidence="1" id="KW-0378">Hydrolase</keyword>
<dbReference type="SUPFAM" id="SSF53474">
    <property type="entry name" value="alpha/beta-Hydrolases"/>
    <property type="match status" value="1"/>
</dbReference>
<name>A0ABS0DDH2_9NOCA</name>
<sequence length="267" mass="28844">MMRAVRKVFRAQNTMAREANRIDVLLLGGTWNPRGDDISAAFARHLDADRFAPRFVEYPADYGRAMSYTESRAAGRQAMLAALDEVTGSVVLAGYSQGAAIAGDVAAEIGRGELTYPNVLACALIADPLRPSGRCVGTDPGGYGIAGERDVPGLPAYWAAASGDPITALPAGNPLRSIADLTGYFSLASPGAALRWGRSLLDAGTRHAMQRWWSLEHRRSWAGAVAFARGYLYDGRHTDDYIRYGHVLRLAETINSEVGETKSRRRG</sequence>
<dbReference type="InterPro" id="IPR000675">
    <property type="entry name" value="Cutinase/axe"/>
</dbReference>
<evidence type="ECO:0000313" key="3">
    <source>
        <dbReference type="Proteomes" id="UP000707731"/>
    </source>
</evidence>
<evidence type="ECO:0000256" key="1">
    <source>
        <dbReference type="ARBA" id="ARBA00022801"/>
    </source>
</evidence>
<reference evidence="2 3" key="1">
    <citation type="submission" date="2020-10" db="EMBL/GenBank/DDBJ databases">
        <title>Identification of Nocardia species via Next-generation sequencing and recognition of intraspecies genetic diversity.</title>
        <authorList>
            <person name="Li P."/>
            <person name="Li P."/>
            <person name="Lu B."/>
        </authorList>
    </citation>
    <scope>NUCLEOTIDE SEQUENCE [LARGE SCALE GENOMIC DNA]</scope>
    <source>
        <strain evidence="2 3">BJ06-0143</strain>
    </source>
</reference>
<dbReference type="Gene3D" id="3.40.50.1820">
    <property type="entry name" value="alpha/beta hydrolase"/>
    <property type="match status" value="1"/>
</dbReference>
<dbReference type="InterPro" id="IPR029058">
    <property type="entry name" value="AB_hydrolase_fold"/>
</dbReference>
<accession>A0ABS0DDH2</accession>
<dbReference type="Proteomes" id="UP000707731">
    <property type="component" value="Unassembled WGS sequence"/>
</dbReference>
<evidence type="ECO:0000313" key="2">
    <source>
        <dbReference type="EMBL" id="MBF6356532.1"/>
    </source>
</evidence>
<organism evidence="2 3">
    <name type="scientific">Nocardia higoensis</name>
    <dbReference type="NCBI Taxonomy" id="228599"/>
    <lineage>
        <taxon>Bacteria</taxon>
        <taxon>Bacillati</taxon>
        <taxon>Actinomycetota</taxon>
        <taxon>Actinomycetes</taxon>
        <taxon>Mycobacteriales</taxon>
        <taxon>Nocardiaceae</taxon>
        <taxon>Nocardia</taxon>
    </lineage>
</organism>
<dbReference type="EMBL" id="JADLQN010000003">
    <property type="protein sequence ID" value="MBF6356532.1"/>
    <property type="molecule type" value="Genomic_DNA"/>
</dbReference>
<dbReference type="RefSeq" id="WP_195003396.1">
    <property type="nucleotide sequence ID" value="NZ_JADLQN010000003.1"/>
</dbReference>
<keyword evidence="3" id="KW-1185">Reference proteome</keyword>
<proteinExistence type="predicted"/>
<dbReference type="Pfam" id="PF01083">
    <property type="entry name" value="Cutinase"/>
    <property type="match status" value="1"/>
</dbReference>
<protein>
    <submittedName>
        <fullName evidence="2">PE-PPE domain-containing protein</fullName>
    </submittedName>
</protein>
<comment type="caution">
    <text evidence="2">The sequence shown here is derived from an EMBL/GenBank/DDBJ whole genome shotgun (WGS) entry which is preliminary data.</text>
</comment>
<dbReference type="SMART" id="SM01110">
    <property type="entry name" value="Cutinase"/>
    <property type="match status" value="1"/>
</dbReference>
<gene>
    <name evidence="2" type="ORF">IU449_18610</name>
</gene>